<dbReference type="Gene3D" id="1.20.120.520">
    <property type="entry name" value="nmb1532 protein domain like"/>
    <property type="match status" value="1"/>
</dbReference>
<reference evidence="3 4" key="1">
    <citation type="submission" date="2018-06" db="EMBL/GenBank/DDBJ databases">
        <title>Genomic Encyclopedia of Type Strains, Phase IV (KMG-IV): sequencing the most valuable type-strain genomes for metagenomic binning, comparative biology and taxonomic classification.</title>
        <authorList>
            <person name="Goeker M."/>
        </authorList>
    </citation>
    <scope>NUCLEOTIDE SEQUENCE [LARGE SCALE GENOMIC DNA]</scope>
    <source>
        <strain evidence="3 4">DSM 22112</strain>
    </source>
</reference>
<name>A0A366IHN1_9FIRM</name>
<sequence>MKSIELMVNEHKYIKRMLVVLRKYSYKVVKGEDVDINDFYLMIDFVRSFADKHHHGKEEEILFKQMMAHQGPVADKLIRHGMLVEHDLGRLHMMDLEAALKELENGNDEAKIDIIANAVGYAALLARHIDKEDNVVYPYAENGLPEEVLREIDEECDQFEKNAQKEQVREKYIAILEELEAKIGLLKE</sequence>
<dbReference type="AlphaFoldDB" id="A0A366IHN1"/>
<organism evidence="3 4">
    <name type="scientific">Alkalibaculum bacchi</name>
    <dbReference type="NCBI Taxonomy" id="645887"/>
    <lineage>
        <taxon>Bacteria</taxon>
        <taxon>Bacillati</taxon>
        <taxon>Bacillota</taxon>
        <taxon>Clostridia</taxon>
        <taxon>Eubacteriales</taxon>
        <taxon>Eubacteriaceae</taxon>
        <taxon>Alkalibaculum</taxon>
    </lineage>
</organism>
<dbReference type="Pfam" id="PF01814">
    <property type="entry name" value="Hemerythrin"/>
    <property type="match status" value="1"/>
</dbReference>
<dbReference type="EMBL" id="QNRX01000001">
    <property type="protein sequence ID" value="RBP70169.1"/>
    <property type="molecule type" value="Genomic_DNA"/>
</dbReference>
<gene>
    <name evidence="3" type="ORF">DES36_101226</name>
</gene>
<dbReference type="OrthoDB" id="9785474at2"/>
<comment type="caution">
    <text evidence="3">The sequence shown here is derived from an EMBL/GenBank/DDBJ whole genome shotgun (WGS) entry which is preliminary data.</text>
</comment>
<feature type="domain" description="Hemerythrin-like" evidence="2">
    <location>
        <begin position="4"/>
        <end position="140"/>
    </location>
</feature>
<feature type="coiled-coil region" evidence="1">
    <location>
        <begin position="149"/>
        <end position="182"/>
    </location>
</feature>
<evidence type="ECO:0000259" key="2">
    <source>
        <dbReference type="Pfam" id="PF01814"/>
    </source>
</evidence>
<keyword evidence="1" id="KW-0175">Coiled coil</keyword>
<dbReference type="PANTHER" id="PTHR39966">
    <property type="entry name" value="BLL2471 PROTEIN-RELATED"/>
    <property type="match status" value="1"/>
</dbReference>
<proteinExistence type="predicted"/>
<dbReference type="GO" id="GO:0005886">
    <property type="term" value="C:plasma membrane"/>
    <property type="evidence" value="ECO:0007669"/>
    <property type="project" value="TreeGrafter"/>
</dbReference>
<accession>A0A366IHN1</accession>
<evidence type="ECO:0000256" key="1">
    <source>
        <dbReference type="SAM" id="Coils"/>
    </source>
</evidence>
<protein>
    <submittedName>
        <fullName evidence="3">Hemerythrin-like domain-containing protein</fullName>
    </submittedName>
</protein>
<dbReference type="CDD" id="cd12108">
    <property type="entry name" value="Hr-like"/>
    <property type="match status" value="1"/>
</dbReference>
<dbReference type="PANTHER" id="PTHR39966:SF1">
    <property type="entry name" value="HEMERYTHRIN-LIKE DOMAIN-CONTAINING PROTEIN"/>
    <property type="match status" value="1"/>
</dbReference>
<evidence type="ECO:0000313" key="3">
    <source>
        <dbReference type="EMBL" id="RBP70169.1"/>
    </source>
</evidence>
<dbReference type="RefSeq" id="WP_113919377.1">
    <property type="nucleotide sequence ID" value="NZ_QNRX01000001.1"/>
</dbReference>
<evidence type="ECO:0000313" key="4">
    <source>
        <dbReference type="Proteomes" id="UP000253490"/>
    </source>
</evidence>
<dbReference type="InterPro" id="IPR012312">
    <property type="entry name" value="Hemerythrin-like"/>
</dbReference>
<dbReference type="Proteomes" id="UP000253490">
    <property type="component" value="Unassembled WGS sequence"/>
</dbReference>
<keyword evidence="4" id="KW-1185">Reference proteome</keyword>